<dbReference type="EMBL" id="QGKW02001660">
    <property type="protein sequence ID" value="KAF2580316.1"/>
    <property type="molecule type" value="Genomic_DNA"/>
</dbReference>
<feature type="domain" description="Brf1 TBP-binding" evidence="2">
    <location>
        <begin position="107"/>
        <end position="196"/>
    </location>
</feature>
<protein>
    <recommendedName>
        <fullName evidence="2">Brf1 TBP-binding domain-containing protein</fullName>
    </recommendedName>
</protein>
<reference evidence="3" key="1">
    <citation type="submission" date="2019-12" db="EMBL/GenBank/DDBJ databases">
        <title>Genome sequencing and annotation of Brassica cretica.</title>
        <authorList>
            <person name="Studholme D.J."/>
            <person name="Sarris P.F."/>
        </authorList>
    </citation>
    <scope>NUCLEOTIDE SEQUENCE</scope>
    <source>
        <strain evidence="3">PFS-001/15</strain>
        <tissue evidence="3">Leaf</tissue>
    </source>
</reference>
<dbReference type="AlphaFoldDB" id="A0A8S9JG00"/>
<name>A0A8S9JG00_BRACR</name>
<sequence length="280" mass="31704">MPVVSNLVSVNTTIGSTNVADYLNTTKESLLMKMAWEMMNPEYKKVADYLNTTKESLLMKMAWEMMNPEYKKVENSVKPSSKDTLASSRPMARNLRGVGDLAEDLSRINDAEVAGYLNTTKESLLMKIAWEMMNPEYKKGTQRKPTTTVKKKDPISKTAAPSQKTSATTTQSNAESEKKKRLSAYINLDVLDKLFDDENSPKRTKLEKPVGVGNQVKNSQQRSEEKCLLEPEGFEEEDKPVWNEDYGTEEANGGEDEFYGGADLEYEDQDEAEYNEDIIW</sequence>
<dbReference type="Pfam" id="PF07741">
    <property type="entry name" value="BRF1"/>
    <property type="match status" value="1"/>
</dbReference>
<comment type="caution">
    <text evidence="3">The sequence shown here is derived from an EMBL/GenBank/DDBJ whole genome shotgun (WGS) entry which is preliminary data.</text>
</comment>
<gene>
    <name evidence="3" type="ORF">F2Q68_00005652</name>
</gene>
<evidence type="ECO:0000256" key="1">
    <source>
        <dbReference type="SAM" id="MobiDB-lite"/>
    </source>
</evidence>
<proteinExistence type="predicted"/>
<evidence type="ECO:0000313" key="3">
    <source>
        <dbReference type="EMBL" id="KAF2580316.1"/>
    </source>
</evidence>
<dbReference type="Proteomes" id="UP000712281">
    <property type="component" value="Unassembled WGS sequence"/>
</dbReference>
<accession>A0A8S9JG00</accession>
<evidence type="ECO:0000259" key="2">
    <source>
        <dbReference type="Pfam" id="PF07741"/>
    </source>
</evidence>
<organism evidence="3 4">
    <name type="scientific">Brassica cretica</name>
    <name type="common">Mustard</name>
    <dbReference type="NCBI Taxonomy" id="69181"/>
    <lineage>
        <taxon>Eukaryota</taxon>
        <taxon>Viridiplantae</taxon>
        <taxon>Streptophyta</taxon>
        <taxon>Embryophyta</taxon>
        <taxon>Tracheophyta</taxon>
        <taxon>Spermatophyta</taxon>
        <taxon>Magnoliopsida</taxon>
        <taxon>eudicotyledons</taxon>
        <taxon>Gunneridae</taxon>
        <taxon>Pentapetalae</taxon>
        <taxon>rosids</taxon>
        <taxon>malvids</taxon>
        <taxon>Brassicales</taxon>
        <taxon>Brassicaceae</taxon>
        <taxon>Brassiceae</taxon>
        <taxon>Brassica</taxon>
    </lineage>
</organism>
<feature type="region of interest" description="Disordered" evidence="1">
    <location>
        <begin position="214"/>
        <end position="260"/>
    </location>
</feature>
<evidence type="ECO:0000313" key="4">
    <source>
        <dbReference type="Proteomes" id="UP000712281"/>
    </source>
</evidence>
<feature type="compositionally biased region" description="Polar residues" evidence="1">
    <location>
        <begin position="159"/>
        <end position="174"/>
    </location>
</feature>
<feature type="compositionally biased region" description="Acidic residues" evidence="1">
    <location>
        <begin position="246"/>
        <end position="260"/>
    </location>
</feature>
<dbReference type="Gene3D" id="1.20.5.650">
    <property type="entry name" value="Single helix bin"/>
    <property type="match status" value="1"/>
</dbReference>
<dbReference type="InterPro" id="IPR011665">
    <property type="entry name" value="BRF1_TBP-bd_dom"/>
</dbReference>
<feature type="region of interest" description="Disordered" evidence="1">
    <location>
        <begin position="139"/>
        <end position="179"/>
    </location>
</feature>